<name>A0A7W6B833_9HYPH</name>
<reference evidence="2 3" key="1">
    <citation type="submission" date="2020-08" db="EMBL/GenBank/DDBJ databases">
        <title>Genomic Encyclopedia of Type Strains, Phase IV (KMG-IV): sequencing the most valuable type-strain genomes for metagenomic binning, comparative biology and taxonomic classification.</title>
        <authorList>
            <person name="Goeker M."/>
        </authorList>
    </citation>
    <scope>NUCLEOTIDE SEQUENCE [LARGE SCALE GENOMIC DNA]</scope>
    <source>
        <strain evidence="2 3">DSM 19331</strain>
    </source>
</reference>
<protein>
    <submittedName>
        <fullName evidence="2">Uncharacterized protein</fullName>
    </submittedName>
</protein>
<dbReference type="AlphaFoldDB" id="A0A7W6B833"/>
<organism evidence="2 3">
    <name type="scientific">Rhizobium fabae</name>
    <dbReference type="NCBI Taxonomy" id="573179"/>
    <lineage>
        <taxon>Bacteria</taxon>
        <taxon>Pseudomonadati</taxon>
        <taxon>Pseudomonadota</taxon>
        <taxon>Alphaproteobacteria</taxon>
        <taxon>Hyphomicrobiales</taxon>
        <taxon>Rhizobiaceae</taxon>
        <taxon>Rhizobium/Agrobacterium group</taxon>
        <taxon>Rhizobium</taxon>
    </lineage>
</organism>
<accession>A0A7W6B833</accession>
<evidence type="ECO:0000256" key="1">
    <source>
        <dbReference type="SAM" id="MobiDB-lite"/>
    </source>
</evidence>
<evidence type="ECO:0000313" key="3">
    <source>
        <dbReference type="Proteomes" id="UP000545490"/>
    </source>
</evidence>
<gene>
    <name evidence="2" type="ORF">GGQ65_001147</name>
</gene>
<feature type="region of interest" description="Disordered" evidence="1">
    <location>
        <begin position="1"/>
        <end position="33"/>
    </location>
</feature>
<proteinExistence type="predicted"/>
<dbReference type="EMBL" id="JACIDG010000003">
    <property type="protein sequence ID" value="MBB3913877.1"/>
    <property type="molecule type" value="Genomic_DNA"/>
</dbReference>
<sequence>MKPSHTTEVKPGVNVDMSKFGRQPDTPVTDMSHIDRNLAQARRSVRGDLKLGGKSDD</sequence>
<dbReference type="Proteomes" id="UP000545490">
    <property type="component" value="Unassembled WGS sequence"/>
</dbReference>
<comment type="caution">
    <text evidence="2">The sequence shown here is derived from an EMBL/GenBank/DDBJ whole genome shotgun (WGS) entry which is preliminary data.</text>
</comment>
<evidence type="ECO:0000313" key="2">
    <source>
        <dbReference type="EMBL" id="MBB3913877.1"/>
    </source>
</evidence>
<dbReference type="RefSeq" id="WP_164737481.1">
    <property type="nucleotide sequence ID" value="NZ_JACIDG010000003.1"/>
</dbReference>